<evidence type="ECO:0000313" key="3">
    <source>
        <dbReference type="Proteomes" id="UP001371456"/>
    </source>
</evidence>
<proteinExistence type="predicted"/>
<sequence length="131" mass="15127">MALQQSPENHDSNSRKRKSVIRLEEKIEKKKEYDEEEGEVVTSKRNFDSIDNFVSAEDETQMEEIVEDEIPNIEEEEGIRRRFCEDDELPSTELSLSMAGSSKTEISISNSNSNTVFKKFSNCTPKEWLSL</sequence>
<feature type="region of interest" description="Disordered" evidence="1">
    <location>
        <begin position="1"/>
        <end position="20"/>
    </location>
</feature>
<dbReference type="AlphaFoldDB" id="A0AAN8U6W4"/>
<comment type="caution">
    <text evidence="2">The sequence shown here is derived from an EMBL/GenBank/DDBJ whole genome shotgun (WGS) entry which is preliminary data.</text>
</comment>
<accession>A0AAN8U6W4</accession>
<dbReference type="Proteomes" id="UP001371456">
    <property type="component" value="Unassembled WGS sequence"/>
</dbReference>
<dbReference type="EMBL" id="JBANQN010000001">
    <property type="protein sequence ID" value="KAK6802473.1"/>
    <property type="molecule type" value="Genomic_DNA"/>
</dbReference>
<keyword evidence="3" id="KW-1185">Reference proteome</keyword>
<evidence type="ECO:0000256" key="1">
    <source>
        <dbReference type="SAM" id="MobiDB-lite"/>
    </source>
</evidence>
<name>A0AAN8U6W4_SOLBU</name>
<gene>
    <name evidence="2" type="ORF">RDI58_000253</name>
</gene>
<protein>
    <submittedName>
        <fullName evidence="2">Uncharacterized protein</fullName>
    </submittedName>
</protein>
<evidence type="ECO:0000313" key="2">
    <source>
        <dbReference type="EMBL" id="KAK6802473.1"/>
    </source>
</evidence>
<organism evidence="2 3">
    <name type="scientific">Solanum bulbocastanum</name>
    <name type="common">Wild potato</name>
    <dbReference type="NCBI Taxonomy" id="147425"/>
    <lineage>
        <taxon>Eukaryota</taxon>
        <taxon>Viridiplantae</taxon>
        <taxon>Streptophyta</taxon>
        <taxon>Embryophyta</taxon>
        <taxon>Tracheophyta</taxon>
        <taxon>Spermatophyta</taxon>
        <taxon>Magnoliopsida</taxon>
        <taxon>eudicotyledons</taxon>
        <taxon>Gunneridae</taxon>
        <taxon>Pentapetalae</taxon>
        <taxon>asterids</taxon>
        <taxon>lamiids</taxon>
        <taxon>Solanales</taxon>
        <taxon>Solanaceae</taxon>
        <taxon>Solanoideae</taxon>
        <taxon>Solaneae</taxon>
        <taxon>Solanum</taxon>
    </lineage>
</organism>
<reference evidence="2 3" key="1">
    <citation type="submission" date="2024-02" db="EMBL/GenBank/DDBJ databases">
        <title>de novo genome assembly of Solanum bulbocastanum strain 11H21.</title>
        <authorList>
            <person name="Hosaka A.J."/>
        </authorList>
    </citation>
    <scope>NUCLEOTIDE SEQUENCE [LARGE SCALE GENOMIC DNA]</scope>
    <source>
        <tissue evidence="2">Young leaves</tissue>
    </source>
</reference>